<keyword evidence="6" id="KW-0004">4Fe-4S</keyword>
<protein>
    <recommendedName>
        <fullName evidence="5">Oxygen sensor histidine kinase NreB</fullName>
        <ecNumber evidence="4">2.7.13.3</ecNumber>
    </recommendedName>
    <alternativeName>
        <fullName evidence="15">Nitrogen regulation protein B</fullName>
    </alternativeName>
</protein>
<dbReference type="InterPro" id="IPR036890">
    <property type="entry name" value="HATPase_C_sf"/>
</dbReference>
<dbReference type="CDD" id="cd00130">
    <property type="entry name" value="PAS"/>
    <property type="match status" value="2"/>
</dbReference>
<dbReference type="GO" id="GO:0046872">
    <property type="term" value="F:metal ion binding"/>
    <property type="evidence" value="ECO:0007669"/>
    <property type="project" value="UniProtKB-KW"/>
</dbReference>
<evidence type="ECO:0000259" key="20">
    <source>
        <dbReference type="PROSITE" id="PS50112"/>
    </source>
</evidence>
<feature type="chain" id="PRO_5003378234" description="Oxygen sensor histidine kinase NreB" evidence="18">
    <location>
        <begin position="20"/>
        <end position="824"/>
    </location>
</feature>
<proteinExistence type="predicted"/>
<dbReference type="Pfam" id="PF00497">
    <property type="entry name" value="SBP_bac_3"/>
    <property type="match status" value="1"/>
</dbReference>
<evidence type="ECO:0000259" key="21">
    <source>
        <dbReference type="PROSITE" id="PS50113"/>
    </source>
</evidence>
<dbReference type="AlphaFoldDB" id="F8H984"/>
<dbReference type="PRINTS" id="PR00344">
    <property type="entry name" value="BCTRLSENSOR"/>
</dbReference>
<dbReference type="Pfam" id="PF08447">
    <property type="entry name" value="PAS_3"/>
    <property type="match status" value="1"/>
</dbReference>
<dbReference type="Pfam" id="PF02518">
    <property type="entry name" value="HATPase_c"/>
    <property type="match status" value="1"/>
</dbReference>
<dbReference type="Gene3D" id="3.30.450.20">
    <property type="entry name" value="PAS domain"/>
    <property type="match status" value="2"/>
</dbReference>
<evidence type="ECO:0000256" key="4">
    <source>
        <dbReference type="ARBA" id="ARBA00012438"/>
    </source>
</evidence>
<keyword evidence="11" id="KW-0408">Iron</keyword>
<dbReference type="InterPro" id="IPR013656">
    <property type="entry name" value="PAS_4"/>
</dbReference>
<dbReference type="SUPFAM" id="SSF55785">
    <property type="entry name" value="PYP-like sensor domain (PAS domain)"/>
    <property type="match status" value="2"/>
</dbReference>
<evidence type="ECO:0000256" key="3">
    <source>
        <dbReference type="ARBA" id="ARBA00004496"/>
    </source>
</evidence>
<dbReference type="Pfam" id="PF07730">
    <property type="entry name" value="HisKA_3"/>
    <property type="match status" value="1"/>
</dbReference>
<dbReference type="InterPro" id="IPR050482">
    <property type="entry name" value="Sensor_HK_TwoCompSys"/>
</dbReference>
<evidence type="ECO:0000256" key="18">
    <source>
        <dbReference type="SAM" id="SignalP"/>
    </source>
</evidence>
<dbReference type="PROSITE" id="PS50113">
    <property type="entry name" value="PAC"/>
    <property type="match status" value="2"/>
</dbReference>
<dbReference type="SMART" id="SM00086">
    <property type="entry name" value="PAC"/>
    <property type="match status" value="2"/>
</dbReference>
<evidence type="ECO:0000256" key="2">
    <source>
        <dbReference type="ARBA" id="ARBA00001966"/>
    </source>
</evidence>
<dbReference type="GO" id="GO:0000155">
    <property type="term" value="F:phosphorelay sensor kinase activity"/>
    <property type="evidence" value="ECO:0007669"/>
    <property type="project" value="InterPro"/>
</dbReference>
<feature type="domain" description="Histidine kinase" evidence="19">
    <location>
        <begin position="596"/>
        <end position="791"/>
    </location>
</feature>
<evidence type="ECO:0000256" key="16">
    <source>
        <dbReference type="SAM" id="Coils"/>
    </source>
</evidence>
<evidence type="ECO:0000256" key="12">
    <source>
        <dbReference type="ARBA" id="ARBA00023012"/>
    </source>
</evidence>
<keyword evidence="12" id="KW-0902">Two-component regulatory system</keyword>
<evidence type="ECO:0000256" key="9">
    <source>
        <dbReference type="ARBA" id="ARBA00022723"/>
    </source>
</evidence>
<evidence type="ECO:0000256" key="17">
    <source>
        <dbReference type="SAM" id="MobiDB-lite"/>
    </source>
</evidence>
<dbReference type="SMART" id="SM00062">
    <property type="entry name" value="PBPb"/>
    <property type="match status" value="1"/>
</dbReference>
<dbReference type="GO" id="GO:0016020">
    <property type="term" value="C:membrane"/>
    <property type="evidence" value="ECO:0007669"/>
    <property type="project" value="InterPro"/>
</dbReference>
<evidence type="ECO:0000256" key="1">
    <source>
        <dbReference type="ARBA" id="ARBA00000085"/>
    </source>
</evidence>
<comment type="function">
    <text evidence="14">Member of the two-component regulatory system NreB/NreC involved in the control of dissimilatory nitrate/nitrite reduction in response to oxygen. NreB functions as a direct oxygen sensor histidine kinase which is autophosphorylated, in the absence of oxygen, probably at the conserved histidine residue, and transfers its phosphate group probably to a conserved aspartate residue of NreC. NreB/NreC activates the expression of the nitrate (narGHJI) and nitrite (nir) reductase operons, as well as the putative nitrate transporter gene narT.</text>
</comment>
<dbReference type="EMBL" id="CP002881">
    <property type="protein sequence ID" value="AEJ03910.1"/>
    <property type="molecule type" value="Genomic_DNA"/>
</dbReference>
<keyword evidence="13" id="KW-0411">Iron-sulfur</keyword>
<keyword evidence="9" id="KW-0479">Metal-binding</keyword>
<dbReference type="Gene3D" id="3.40.190.10">
    <property type="entry name" value="Periplasmic binding protein-like II"/>
    <property type="match status" value="2"/>
</dbReference>
<dbReference type="NCBIfam" id="TIGR00229">
    <property type="entry name" value="sensory_box"/>
    <property type="match status" value="2"/>
</dbReference>
<dbReference type="Pfam" id="PF08448">
    <property type="entry name" value="PAS_4"/>
    <property type="match status" value="1"/>
</dbReference>
<organism evidence="22 23">
    <name type="scientific">Stutzerimonas stutzeri (strain ATCC 17588 / DSM 5190 / CCUG 11256 / JCM 5965 / LMG 11199 / NBRC 14165 / NCIMB 11358 / Stanier 221)</name>
    <name type="common">Pseudomonas stutzeri</name>
    <dbReference type="NCBI Taxonomy" id="96563"/>
    <lineage>
        <taxon>Bacteria</taxon>
        <taxon>Pseudomonadati</taxon>
        <taxon>Pseudomonadota</taxon>
        <taxon>Gammaproteobacteria</taxon>
        <taxon>Pseudomonadales</taxon>
        <taxon>Pseudomonadaceae</taxon>
        <taxon>Stutzerimonas</taxon>
    </lineage>
</organism>
<dbReference type="CDD" id="cd16917">
    <property type="entry name" value="HATPase_UhpB-NarQ-NarX-like"/>
    <property type="match status" value="1"/>
</dbReference>
<dbReference type="Proteomes" id="UP000008932">
    <property type="component" value="Chromosome"/>
</dbReference>
<keyword evidence="8" id="KW-0808">Transferase</keyword>
<evidence type="ECO:0000313" key="23">
    <source>
        <dbReference type="Proteomes" id="UP000008932"/>
    </source>
</evidence>
<keyword evidence="7" id="KW-0963">Cytoplasm</keyword>
<dbReference type="Gene3D" id="1.20.5.1930">
    <property type="match status" value="1"/>
</dbReference>
<dbReference type="InterPro" id="IPR001638">
    <property type="entry name" value="Solute-binding_3/MltF_N"/>
</dbReference>
<evidence type="ECO:0000256" key="6">
    <source>
        <dbReference type="ARBA" id="ARBA00022485"/>
    </source>
</evidence>
<dbReference type="InterPro" id="IPR013655">
    <property type="entry name" value="PAS_fold_3"/>
</dbReference>
<feature type="domain" description="PAC" evidence="21">
    <location>
        <begin position="392"/>
        <end position="442"/>
    </location>
</feature>
<name>F8H984_STUS2</name>
<comment type="cofactor">
    <cofactor evidence="2">
        <name>[4Fe-4S] cluster</name>
        <dbReference type="ChEBI" id="CHEBI:49883"/>
    </cofactor>
</comment>
<dbReference type="Gene3D" id="3.30.565.10">
    <property type="entry name" value="Histidine kinase-like ATPase, C-terminal domain"/>
    <property type="match status" value="1"/>
</dbReference>
<comment type="catalytic activity">
    <reaction evidence="1">
        <text>ATP + protein L-histidine = ADP + protein N-phospho-L-histidine.</text>
        <dbReference type="EC" id="2.7.13.3"/>
    </reaction>
</comment>
<evidence type="ECO:0000256" key="8">
    <source>
        <dbReference type="ARBA" id="ARBA00022679"/>
    </source>
</evidence>
<sequence>MFALSLRLFLLLSLATPFAAGAVSLDAASRAWLEQHAEWRVGVVMGAPYAEYDQRQRRLSGFHVQLMEQLAAELGVRLQWRRFNDEAALQEAALEGRIDVAPGLRQTPAGLRLWRYSDPFLRIPRLIVGDRAGPRAVDLEYLHPSELVAAAGPGPVSEFLASNYPNITVLTAASQADALRQVLEGKASYAVVDEPLFARLSQQLEYDALAVVGDLGNPQLLRIASRRDSPELAAVLDAALRQFPAREFGQLQEQWLKPRSIDLGREVGYWRSLALLLGVLLLACLLMLAWQRRQHGLLESRLKTARRDIALREAAEEAQRLTQFCLDHSTVGILWLNWDSRVRYANQAAELLLGHSSGGLLDLPLETFDPALGMDAWLARWRAARTGEDDRQVHECEWQRADGQRFPAAVTYSFLRFGSREYLVVFLADITERRRASAQLQESEARLKAMAGNVPGLVFRLERDGPQAPVRVAYISEASQRLVGYSAERLLQPGQGIRSLVHADDEAGYWASQQLALEKSQDWRWQGRILNRDGDVRWADIRASVRGQPDGRQVWDGIVWDITENKRIELELDASRAQLRQLAAHLETVREEEKAHIAREVHDELGQVLTVLKLETSMCELGFAELDPALAQRLDSMKRLIAQLFQRVRDVATALRPPILDAGIASAVEWQARRFEERSGVACLVEVPECPPALGNAKAIGLFRILQESLTNVMRHARAQTVSVQLQLEGDMLCLRVSDDGCGFADAARSAGSSFGLVGMRERIQMLGGQLCIDSQPGEGTTITARVPLDPLPLPSPASTGALPSWSGSWSPRITPSSVRASNS</sequence>
<dbReference type="EC" id="2.7.13.3" evidence="4"/>
<evidence type="ECO:0000256" key="11">
    <source>
        <dbReference type="ARBA" id="ARBA00023004"/>
    </source>
</evidence>
<keyword evidence="18" id="KW-0732">Signal</keyword>
<feature type="compositionally biased region" description="Polar residues" evidence="17">
    <location>
        <begin position="806"/>
        <end position="824"/>
    </location>
</feature>
<dbReference type="HOGENOM" id="CLU_403261_0_0_6"/>
<gene>
    <name evidence="22" type="ordered locus">PSTAB_0629</name>
</gene>
<dbReference type="GO" id="GO:0046983">
    <property type="term" value="F:protein dimerization activity"/>
    <property type="evidence" value="ECO:0007669"/>
    <property type="project" value="InterPro"/>
</dbReference>
<feature type="domain" description="PAC" evidence="21">
    <location>
        <begin position="523"/>
        <end position="574"/>
    </location>
</feature>
<keyword evidence="16" id="KW-0175">Coiled coil</keyword>
<dbReference type="InterPro" id="IPR005467">
    <property type="entry name" value="His_kinase_dom"/>
</dbReference>
<reference key="2">
    <citation type="submission" date="2011-06" db="EMBL/GenBank/DDBJ databases">
        <title>Complete Genome Sequence of Pseudomonas stutzeri Strain CGMCC 1.1803.</title>
        <authorList>
            <person name="Yan Y."/>
            <person name="Chen M."/>
            <person name="Lu W."/>
            <person name="Zhang W."/>
            <person name="Ping S."/>
            <person name="Lin M."/>
        </authorList>
    </citation>
    <scope>NUCLEOTIDE SEQUENCE</scope>
    <source>
        <strain>ATCC 17588</strain>
    </source>
</reference>
<dbReference type="PROSITE" id="PS50112">
    <property type="entry name" value="PAS"/>
    <property type="match status" value="1"/>
</dbReference>
<dbReference type="PANTHER" id="PTHR24421:SF59">
    <property type="entry name" value="OXYGEN SENSOR HISTIDINE KINASE NREB"/>
    <property type="match status" value="1"/>
</dbReference>
<dbReference type="KEGG" id="psz:PSTAB_0629"/>
<feature type="signal peptide" evidence="18">
    <location>
        <begin position="1"/>
        <end position="19"/>
    </location>
</feature>
<dbReference type="InterPro" id="IPR011712">
    <property type="entry name" value="Sig_transdc_His_kin_sub3_dim/P"/>
</dbReference>
<evidence type="ECO:0000259" key="19">
    <source>
        <dbReference type="PROSITE" id="PS50109"/>
    </source>
</evidence>
<dbReference type="InterPro" id="IPR001610">
    <property type="entry name" value="PAC"/>
</dbReference>
<dbReference type="SUPFAM" id="SSF55874">
    <property type="entry name" value="ATPase domain of HSP90 chaperone/DNA topoisomerase II/histidine kinase"/>
    <property type="match status" value="1"/>
</dbReference>
<comment type="subcellular location">
    <subcellularLocation>
        <location evidence="3">Cytoplasm</location>
    </subcellularLocation>
</comment>
<evidence type="ECO:0000256" key="7">
    <source>
        <dbReference type="ARBA" id="ARBA00022490"/>
    </source>
</evidence>
<dbReference type="SUPFAM" id="SSF53850">
    <property type="entry name" value="Periplasmic binding protein-like II"/>
    <property type="match status" value="1"/>
</dbReference>
<feature type="coiled-coil region" evidence="16">
    <location>
        <begin position="565"/>
        <end position="592"/>
    </location>
</feature>
<dbReference type="GO" id="GO:0005737">
    <property type="term" value="C:cytoplasm"/>
    <property type="evidence" value="ECO:0007669"/>
    <property type="project" value="UniProtKB-SubCell"/>
</dbReference>
<dbReference type="InterPro" id="IPR000700">
    <property type="entry name" value="PAS-assoc_C"/>
</dbReference>
<dbReference type="PROSITE" id="PS50109">
    <property type="entry name" value="HIS_KIN"/>
    <property type="match status" value="1"/>
</dbReference>
<dbReference type="InterPro" id="IPR004358">
    <property type="entry name" value="Sig_transdc_His_kin-like_C"/>
</dbReference>
<feature type="region of interest" description="Disordered" evidence="17">
    <location>
        <begin position="788"/>
        <end position="824"/>
    </location>
</feature>
<dbReference type="InterPro" id="IPR003594">
    <property type="entry name" value="HATPase_dom"/>
</dbReference>
<dbReference type="PANTHER" id="PTHR24421">
    <property type="entry name" value="NITRATE/NITRITE SENSOR PROTEIN NARX-RELATED"/>
    <property type="match status" value="1"/>
</dbReference>
<evidence type="ECO:0000256" key="15">
    <source>
        <dbReference type="ARBA" id="ARBA00030800"/>
    </source>
</evidence>
<feature type="domain" description="PAS" evidence="20">
    <location>
        <begin position="443"/>
        <end position="520"/>
    </location>
</feature>
<dbReference type="GO" id="GO:0051539">
    <property type="term" value="F:4 iron, 4 sulfur cluster binding"/>
    <property type="evidence" value="ECO:0007669"/>
    <property type="project" value="UniProtKB-KW"/>
</dbReference>
<evidence type="ECO:0000313" key="22">
    <source>
        <dbReference type="EMBL" id="AEJ03910.1"/>
    </source>
</evidence>
<reference evidence="23" key="3">
    <citation type="submission" date="2011-06" db="EMBL/GenBank/DDBJ databases">
        <title>Complete genome sequence of Pseudomonas stutzeri strain CGMCC 1.1803.</title>
        <authorList>
            <person name="Yan Y."/>
            <person name="Chen M."/>
            <person name="Lu W."/>
            <person name="Zhang W."/>
            <person name="Ping S."/>
            <person name="Lin M."/>
        </authorList>
    </citation>
    <scope>NUCLEOTIDE SEQUENCE [LARGE SCALE GENOMIC DNA]</scope>
    <source>
        <strain evidence="23">ATCC 17588 / DSM 5190 / CCUG 11256 / JCM 5965 / LMG 11199 / NCIMB 11358 / Stanier 221</strain>
    </source>
</reference>
<evidence type="ECO:0000256" key="10">
    <source>
        <dbReference type="ARBA" id="ARBA00022777"/>
    </source>
</evidence>
<accession>F8H984</accession>
<reference evidence="22 23" key="1">
    <citation type="journal article" date="2011" name="J. Bacteriol.">
        <title>Complete Genome Sequence of the Type Strain Pseudomonas stutzeri CGMCC 1.1803.</title>
        <authorList>
            <person name="Chen M."/>
            <person name="Yan Y."/>
            <person name="Zhang W."/>
            <person name="Lu W."/>
            <person name="Wang J."/>
            <person name="Ping S."/>
            <person name="Lin M."/>
        </authorList>
    </citation>
    <scope>NUCLEOTIDE SEQUENCE [LARGE SCALE GENOMIC DNA]</scope>
    <source>
        <strain evidence="23">ATCC 17588 / DSM 5190 / CCUG 11256 / JCM 5965 / LMG 11199 / NCIMB 11358 / Stanier 221</strain>
    </source>
</reference>
<evidence type="ECO:0000256" key="13">
    <source>
        <dbReference type="ARBA" id="ARBA00023014"/>
    </source>
</evidence>
<dbReference type="SMART" id="SM00387">
    <property type="entry name" value="HATPase_c"/>
    <property type="match status" value="1"/>
</dbReference>
<dbReference type="CDD" id="cd01007">
    <property type="entry name" value="PBP2_BvgS_HisK_like"/>
    <property type="match status" value="1"/>
</dbReference>
<evidence type="ECO:0000256" key="14">
    <source>
        <dbReference type="ARBA" id="ARBA00024827"/>
    </source>
</evidence>
<keyword evidence="10" id="KW-0418">Kinase</keyword>
<dbReference type="InterPro" id="IPR035965">
    <property type="entry name" value="PAS-like_dom_sf"/>
</dbReference>
<evidence type="ECO:0000256" key="5">
    <source>
        <dbReference type="ARBA" id="ARBA00017322"/>
    </source>
</evidence>
<dbReference type="InterPro" id="IPR000014">
    <property type="entry name" value="PAS"/>
</dbReference>